<organism evidence="1 2">
    <name type="scientific">Fibrivirga algicola</name>
    <dbReference type="NCBI Taxonomy" id="2950420"/>
    <lineage>
        <taxon>Bacteria</taxon>
        <taxon>Pseudomonadati</taxon>
        <taxon>Bacteroidota</taxon>
        <taxon>Cytophagia</taxon>
        <taxon>Cytophagales</taxon>
        <taxon>Spirosomataceae</taxon>
        <taxon>Fibrivirga</taxon>
    </lineage>
</organism>
<accession>A0ABX0QDL0</accession>
<proteinExistence type="predicted"/>
<gene>
    <name evidence="1" type="ORF">F7231_02590</name>
</gene>
<dbReference type="PROSITE" id="PS51257">
    <property type="entry name" value="PROKAR_LIPOPROTEIN"/>
    <property type="match status" value="1"/>
</dbReference>
<dbReference type="EMBL" id="WAEL01000001">
    <property type="protein sequence ID" value="NID09047.1"/>
    <property type="molecule type" value="Genomic_DNA"/>
</dbReference>
<dbReference type="RefSeq" id="WP_166690803.1">
    <property type="nucleotide sequence ID" value="NZ_WAEL01000001.1"/>
</dbReference>
<comment type="caution">
    <text evidence="1">The sequence shown here is derived from an EMBL/GenBank/DDBJ whole genome shotgun (WGS) entry which is preliminary data.</text>
</comment>
<keyword evidence="2" id="KW-1185">Reference proteome</keyword>
<protein>
    <submittedName>
        <fullName evidence="1">Uncharacterized protein</fullName>
    </submittedName>
</protein>
<dbReference type="Proteomes" id="UP000606008">
    <property type="component" value="Unassembled WGS sequence"/>
</dbReference>
<reference evidence="2" key="1">
    <citation type="submission" date="2019-09" db="EMBL/GenBank/DDBJ databases">
        <authorList>
            <person name="Jung D.-H."/>
        </authorList>
    </citation>
    <scope>NUCLEOTIDE SEQUENCE [LARGE SCALE GENOMIC DNA]</scope>
    <source>
        <strain evidence="2">JA-25</strain>
    </source>
</reference>
<name>A0ABX0QDL0_9BACT</name>
<sequence length="393" mass="43850">MKNLILCFTVATMSLLVLLGCKEEQRFSPAVSNSKAGQSSRLSAEAKAKLKQLRASLPAGHEKRFDESVARLTKTHPEYAASIKRAMKVVQPTECGPTAFDTWLDGELADWDAELFFYAVVTGMLDFPTYDALLFENSSNNQYFGIHGEYSQATVKGFKDLQRFWDIQSNGIVLAAMHGNMLLDRERVIRIDKILYGDSQQVAEQYADIILLLLDIVPQYRRGDHPIFTLNAFAQSSFNFSPYGVIPAKIIMGDGIIDAYNDLGYVDVASQAVLAHEFGHHIQFQLDLFSDEYTAEATRRTELMADAYAAYYLSHARGAAMQWKRVQRFLDVFFAIGDCGFASPNHHGTPLQRMAAATWGYETADGAKKQGVIMSSQLFATMFDAKLPELVAP</sequence>
<evidence type="ECO:0000313" key="1">
    <source>
        <dbReference type="EMBL" id="NID09047.1"/>
    </source>
</evidence>
<reference evidence="2" key="2">
    <citation type="submission" date="2023-07" db="EMBL/GenBank/DDBJ databases">
        <authorList>
            <person name="Jung D.-H."/>
        </authorList>
    </citation>
    <scope>NUCLEOTIDE SEQUENCE [LARGE SCALE GENOMIC DNA]</scope>
    <source>
        <strain evidence="2">JA-25</strain>
    </source>
</reference>
<evidence type="ECO:0000313" key="2">
    <source>
        <dbReference type="Proteomes" id="UP000606008"/>
    </source>
</evidence>